<proteinExistence type="predicted"/>
<dbReference type="EMBL" id="GBXM01083675">
    <property type="protein sequence ID" value="JAH24902.1"/>
    <property type="molecule type" value="Transcribed_RNA"/>
</dbReference>
<reference evidence="1" key="2">
    <citation type="journal article" date="2015" name="Fish Shellfish Immunol.">
        <title>Early steps in the European eel (Anguilla anguilla)-Vibrio vulnificus interaction in the gills: Role of the RtxA13 toxin.</title>
        <authorList>
            <person name="Callol A."/>
            <person name="Pajuelo D."/>
            <person name="Ebbesson L."/>
            <person name="Teles M."/>
            <person name="MacKenzie S."/>
            <person name="Amaro C."/>
        </authorList>
    </citation>
    <scope>NUCLEOTIDE SEQUENCE</scope>
</reference>
<dbReference type="AlphaFoldDB" id="A0A0E9R803"/>
<evidence type="ECO:0000313" key="1">
    <source>
        <dbReference type="EMBL" id="JAH24902.1"/>
    </source>
</evidence>
<organism evidence="1">
    <name type="scientific">Anguilla anguilla</name>
    <name type="common">European freshwater eel</name>
    <name type="synonym">Muraena anguilla</name>
    <dbReference type="NCBI Taxonomy" id="7936"/>
    <lineage>
        <taxon>Eukaryota</taxon>
        <taxon>Metazoa</taxon>
        <taxon>Chordata</taxon>
        <taxon>Craniata</taxon>
        <taxon>Vertebrata</taxon>
        <taxon>Euteleostomi</taxon>
        <taxon>Actinopterygii</taxon>
        <taxon>Neopterygii</taxon>
        <taxon>Teleostei</taxon>
        <taxon>Anguilliformes</taxon>
        <taxon>Anguillidae</taxon>
        <taxon>Anguilla</taxon>
    </lineage>
</organism>
<protein>
    <submittedName>
        <fullName evidence="1">Uncharacterized protein</fullName>
    </submittedName>
</protein>
<name>A0A0E9R803_ANGAN</name>
<reference evidence="1" key="1">
    <citation type="submission" date="2014-11" db="EMBL/GenBank/DDBJ databases">
        <authorList>
            <person name="Amaro Gonzalez C."/>
        </authorList>
    </citation>
    <scope>NUCLEOTIDE SEQUENCE</scope>
</reference>
<accession>A0A0E9R803</accession>
<sequence>MDYAKMLIPIEKCFIANDCAKCFCSCDFLCVSQGSQTVGFCAEQYNL</sequence>